<proteinExistence type="inferred from homology"/>
<evidence type="ECO:0000256" key="1">
    <source>
        <dbReference type="ARBA" id="ARBA00010209"/>
    </source>
</evidence>
<dbReference type="GO" id="GO:0009820">
    <property type="term" value="P:alkaloid metabolic process"/>
    <property type="evidence" value="ECO:0007669"/>
    <property type="project" value="InterPro"/>
</dbReference>
<dbReference type="AlphaFoldDB" id="A0A8H3SGN4"/>
<dbReference type="InterPro" id="IPR017795">
    <property type="entry name" value="ABBA_NscD-like"/>
</dbReference>
<keyword evidence="2" id="KW-0808">Transferase</keyword>
<sequence>MGNYRPLEVEPMSCWNLTLTVLVLSLGTTNYLSSPVRGEPIFNGFHEMAEYAVTASSRSAGTTKQIGAQLTPDNKDPYTRAWKSFSKYACFDCEAHRQWWNDSGALIARFLNITNADIHEQYQYLLFVREVIIPALGPYPPIRRCCMNVTEVGMELSLNFQGPEKPVFRVSVDPVSKITGTHLDPLNIDTVNGMVARLAAIGFKGFDRTLHYHFTREFCMPEQSMKTYQQDSGEVKAWSQTILGFDFKDGNMVVKQYIWTRHASRASGLHPHALIRRAISRVDDQMRCSAAVNIVLEYMETFNADMPVRFFSWDLVDPSKSRLKLYGIAHQWSWAKMREVCTLGGTRCGPVTDRNISLLRRLWDILELDGMTPSMPFTWHYEIHPGQICPDVRTYFAICDRSDEEVAQAVSQWFELLGWHETASSYLDTLRYLQQVVLCYHSSGE</sequence>
<dbReference type="PANTHER" id="PTHR40627:SF3">
    <property type="entry name" value="PRENYLTRANSFERASE ASQH2-RELATED"/>
    <property type="match status" value="1"/>
</dbReference>
<protein>
    <submittedName>
        <fullName evidence="3">Uncharacterized protein</fullName>
    </submittedName>
</protein>
<dbReference type="Proteomes" id="UP000465221">
    <property type="component" value="Unassembled WGS sequence"/>
</dbReference>
<dbReference type="EMBL" id="BLKC01000247">
    <property type="protein sequence ID" value="GFF59922.1"/>
    <property type="molecule type" value="Genomic_DNA"/>
</dbReference>
<evidence type="ECO:0000256" key="2">
    <source>
        <dbReference type="ARBA" id="ARBA00022679"/>
    </source>
</evidence>
<reference evidence="3 4" key="1">
    <citation type="submission" date="2020-01" db="EMBL/GenBank/DDBJ databases">
        <title>Draft genome sequence of Aspergillus udagawae IFM 46972.</title>
        <authorList>
            <person name="Takahashi H."/>
            <person name="Yaguchi T."/>
        </authorList>
    </citation>
    <scope>NUCLEOTIDE SEQUENCE [LARGE SCALE GENOMIC DNA]</scope>
    <source>
        <strain evidence="3 4">IFM 46972</strain>
    </source>
</reference>
<accession>A0A8H3SGN4</accession>
<dbReference type="GO" id="GO:0016765">
    <property type="term" value="F:transferase activity, transferring alkyl or aryl (other than methyl) groups"/>
    <property type="evidence" value="ECO:0007669"/>
    <property type="project" value="InterPro"/>
</dbReference>
<name>A0A8H3SGN4_9EURO</name>
<comment type="similarity">
    <text evidence="1">Belongs to the tryptophan dimethylallyltransferase family.</text>
</comment>
<dbReference type="SFLD" id="SFLDS00036">
    <property type="entry name" value="Aromatic_Prenyltransferase"/>
    <property type="match status" value="1"/>
</dbReference>
<dbReference type="Pfam" id="PF11991">
    <property type="entry name" value="Trp_DMAT"/>
    <property type="match status" value="1"/>
</dbReference>
<dbReference type="PANTHER" id="PTHR40627">
    <property type="entry name" value="INDOLE PRENYLTRANSFERASE TDIB-RELATED"/>
    <property type="match status" value="1"/>
</dbReference>
<dbReference type="InterPro" id="IPR033964">
    <property type="entry name" value="ABBA"/>
</dbReference>
<dbReference type="CDD" id="cd13929">
    <property type="entry name" value="PT-DMATS_CymD"/>
    <property type="match status" value="1"/>
</dbReference>
<gene>
    <name evidence="3" type="ORF">IFM46972_11502</name>
</gene>
<evidence type="ECO:0000313" key="3">
    <source>
        <dbReference type="EMBL" id="GFF59922.1"/>
    </source>
</evidence>
<evidence type="ECO:0000313" key="4">
    <source>
        <dbReference type="Proteomes" id="UP000465221"/>
    </source>
</evidence>
<dbReference type="NCBIfam" id="TIGR03429">
    <property type="entry name" value="arom_pren_DMATS"/>
    <property type="match status" value="1"/>
</dbReference>
<comment type="caution">
    <text evidence="3">The sequence shown here is derived from an EMBL/GenBank/DDBJ whole genome shotgun (WGS) entry which is preliminary data.</text>
</comment>
<organism evidence="3 4">
    <name type="scientific">Aspergillus udagawae</name>
    <dbReference type="NCBI Taxonomy" id="91492"/>
    <lineage>
        <taxon>Eukaryota</taxon>
        <taxon>Fungi</taxon>
        <taxon>Dikarya</taxon>
        <taxon>Ascomycota</taxon>
        <taxon>Pezizomycotina</taxon>
        <taxon>Eurotiomycetes</taxon>
        <taxon>Eurotiomycetidae</taxon>
        <taxon>Eurotiales</taxon>
        <taxon>Aspergillaceae</taxon>
        <taxon>Aspergillus</taxon>
        <taxon>Aspergillus subgen. Fumigati</taxon>
    </lineage>
</organism>